<evidence type="ECO:0008006" key="4">
    <source>
        <dbReference type="Google" id="ProtNLM"/>
    </source>
</evidence>
<evidence type="ECO:0000256" key="1">
    <source>
        <dbReference type="SAM" id="Phobius"/>
    </source>
</evidence>
<reference evidence="2 3" key="1">
    <citation type="submission" date="2007-03" db="EMBL/GenBank/DDBJ databases">
        <authorList>
            <person name="Fulton L."/>
            <person name="Clifton S."/>
            <person name="Fulton B."/>
            <person name="Xu J."/>
            <person name="Minx P."/>
            <person name="Pepin K.H."/>
            <person name="Johnson M."/>
            <person name="Thiruvilangam P."/>
            <person name="Bhonagiri V."/>
            <person name="Nash W.E."/>
            <person name="Mardis E.R."/>
            <person name="Wilson R.K."/>
        </authorList>
    </citation>
    <scope>NUCLEOTIDE SEQUENCE [LARGE SCALE GENOMIC DNA]</scope>
    <source>
        <strain evidence="2 3">ATCC 29174</strain>
    </source>
</reference>
<feature type="transmembrane region" description="Helical" evidence="1">
    <location>
        <begin position="458"/>
        <end position="476"/>
    </location>
</feature>
<dbReference type="EMBL" id="AAVO02000025">
    <property type="protein sequence ID" value="EDM85667.1"/>
    <property type="molecule type" value="Genomic_DNA"/>
</dbReference>
<comment type="caution">
    <text evidence="2">The sequence shown here is derived from an EMBL/GenBank/DDBJ whole genome shotgun (WGS) entry which is preliminary data.</text>
</comment>
<feature type="transmembrane region" description="Helical" evidence="1">
    <location>
        <begin position="63"/>
        <end position="84"/>
    </location>
</feature>
<keyword evidence="1" id="KW-0472">Membrane</keyword>
<sequence>MIQMTIKLYYAKMSTEDCSYSETRNNRMKKSIEKITYCFVIIAALFVSFVSFVEPLVMKDINITKVILVLLCYAAVFAGSLTLFRRLSERTLYYLTIAGIFAAVIVQTYIVFHMRLVPEVDLNHIYDYCVDMVETGKISFGESKYFAYNTNNIPLAIVIYYVFRMAAFTGMDYRIAAGLFNVLLILVMYVSAFLILKKVTTIRTTAVYMVLLLTNPSFYAYASYYYTDTISAGLVMAGVGFIIYGCYKKKNHWKMIHFLVAGFLIGFATCIRVTSIFIVLAAGVWILLNKYWKKLLTFGIPLVCGLLIFQLAWGGVYRYHVDMDTYDSAITIEHFLMMGSHGNGTYNVKDMRFTRSFPTHEEKVENNKKVYLEHLRENGVLGNLKLAIKKEAIVWGIGTHGYTQYTKNVVEKTTCYDWLVGKKSGLFRTYMQAYNIVLYVLILSGVCCTFRKKKTDKYSWILAIYWCGALVFYIFWEAHPRQSVSILPLLTMLAVPWIERSCIVRD</sequence>
<feature type="transmembrane region" description="Helical" evidence="1">
    <location>
        <begin position="433"/>
        <end position="451"/>
    </location>
</feature>
<feature type="transmembrane region" description="Helical" evidence="1">
    <location>
        <begin position="175"/>
        <end position="196"/>
    </location>
</feature>
<dbReference type="AlphaFoldDB" id="A5ZXF0"/>
<protein>
    <recommendedName>
        <fullName evidence="4">Glycosyltransferase RgtA/B/C/D-like domain-containing protein</fullName>
    </recommendedName>
</protein>
<dbReference type="eggNOG" id="COG1807">
    <property type="taxonomic scope" value="Bacteria"/>
</dbReference>
<feature type="transmembrane region" description="Helical" evidence="1">
    <location>
        <begin position="35"/>
        <end position="57"/>
    </location>
</feature>
<dbReference type="HOGENOM" id="CLU_538262_0_0_9"/>
<feature type="transmembrane region" description="Helical" evidence="1">
    <location>
        <begin position="202"/>
        <end position="222"/>
    </location>
</feature>
<proteinExistence type="predicted"/>
<evidence type="ECO:0000313" key="3">
    <source>
        <dbReference type="Proteomes" id="UP000006002"/>
    </source>
</evidence>
<organism evidence="2 3">
    <name type="scientific">Blautia obeum ATCC 29174</name>
    <dbReference type="NCBI Taxonomy" id="411459"/>
    <lineage>
        <taxon>Bacteria</taxon>
        <taxon>Bacillati</taxon>
        <taxon>Bacillota</taxon>
        <taxon>Clostridia</taxon>
        <taxon>Lachnospirales</taxon>
        <taxon>Lachnospiraceae</taxon>
        <taxon>Blautia</taxon>
    </lineage>
</organism>
<reference evidence="2 3" key="2">
    <citation type="submission" date="2007-04" db="EMBL/GenBank/DDBJ databases">
        <title>Draft genome sequence of Ruminococcus obeum (ATCC 29174).</title>
        <authorList>
            <person name="Sudarsanam P."/>
            <person name="Ley R."/>
            <person name="Guruge J."/>
            <person name="Turnbaugh P.J."/>
            <person name="Mahowald M."/>
            <person name="Liep D."/>
            <person name="Gordon J."/>
        </authorList>
    </citation>
    <scope>NUCLEOTIDE SEQUENCE [LARGE SCALE GENOMIC DNA]</scope>
    <source>
        <strain evidence="2 3">ATCC 29174</strain>
    </source>
</reference>
<gene>
    <name evidence="2" type="ORF">RUMOBE_03703</name>
</gene>
<evidence type="ECO:0000313" key="2">
    <source>
        <dbReference type="EMBL" id="EDM85667.1"/>
    </source>
</evidence>
<feature type="transmembrane region" description="Helical" evidence="1">
    <location>
        <begin position="295"/>
        <end position="313"/>
    </location>
</feature>
<name>A5ZXF0_9FIRM</name>
<keyword evidence="1" id="KW-1133">Transmembrane helix</keyword>
<accession>A5ZXF0</accession>
<feature type="transmembrane region" description="Helical" evidence="1">
    <location>
        <begin position="259"/>
        <end position="288"/>
    </location>
</feature>
<feature type="transmembrane region" description="Helical" evidence="1">
    <location>
        <begin position="229"/>
        <end position="247"/>
    </location>
</feature>
<feature type="transmembrane region" description="Helical" evidence="1">
    <location>
        <begin position="145"/>
        <end position="163"/>
    </location>
</feature>
<keyword evidence="1" id="KW-0812">Transmembrane</keyword>
<feature type="transmembrane region" description="Helical" evidence="1">
    <location>
        <begin position="91"/>
        <end position="112"/>
    </location>
</feature>
<dbReference type="Proteomes" id="UP000006002">
    <property type="component" value="Unassembled WGS sequence"/>
</dbReference>